<dbReference type="SUPFAM" id="SSF89623">
    <property type="entry name" value="Ribose/Galactose isomerase RpiB/AlsB"/>
    <property type="match status" value="1"/>
</dbReference>
<evidence type="ECO:0000313" key="3">
    <source>
        <dbReference type="Proteomes" id="UP000714915"/>
    </source>
</evidence>
<sequence>MKVFIGSDHGGFELKKQIIEAISDMYEVEDLGPFELNPDDDYPDYAKKVAESIAREDAARGVLICRSGNGVAIAANKIKGAYAAVCFSKHHAEMAVIDDNANICCLDADYEGENPVEIVKSFLSSEFAGMETRHGRRFQKIQEMEKRD</sequence>
<reference evidence="2" key="2">
    <citation type="journal article" date="2021" name="Microbiome">
        <title>Successional dynamics and alternative stable states in a saline activated sludge microbial community over 9 years.</title>
        <authorList>
            <person name="Wang Y."/>
            <person name="Ye J."/>
            <person name="Ju F."/>
            <person name="Liu L."/>
            <person name="Boyd J.A."/>
            <person name="Deng Y."/>
            <person name="Parks D.H."/>
            <person name="Jiang X."/>
            <person name="Yin X."/>
            <person name="Woodcroft B.J."/>
            <person name="Tyson G.W."/>
            <person name="Hugenholtz P."/>
            <person name="Polz M.F."/>
            <person name="Zhang T."/>
        </authorList>
    </citation>
    <scope>NUCLEOTIDE SEQUENCE</scope>
    <source>
        <strain evidence="2">HKST-UBA09</strain>
    </source>
</reference>
<gene>
    <name evidence="2" type="ORF">KC669_02600</name>
</gene>
<dbReference type="PANTHER" id="PTHR30345:SF0">
    <property type="entry name" value="DNA DAMAGE-REPAIR_TOLERATION PROTEIN DRT102"/>
    <property type="match status" value="1"/>
</dbReference>
<organism evidence="2 3">
    <name type="scientific">Candidatus Dojkabacteria bacterium</name>
    <dbReference type="NCBI Taxonomy" id="2099670"/>
    <lineage>
        <taxon>Bacteria</taxon>
        <taxon>Candidatus Dojkabacteria</taxon>
    </lineage>
</organism>
<dbReference type="Gene3D" id="3.40.1400.10">
    <property type="entry name" value="Sugar-phosphate isomerase, RpiB/LacA/LacB"/>
    <property type="match status" value="1"/>
</dbReference>
<keyword evidence="2" id="KW-0413">Isomerase</keyword>
<dbReference type="GO" id="GO:0019316">
    <property type="term" value="P:D-allose catabolic process"/>
    <property type="evidence" value="ECO:0007669"/>
    <property type="project" value="TreeGrafter"/>
</dbReference>
<comment type="similarity">
    <text evidence="1">Belongs to the LacAB/RpiB family.</text>
</comment>
<evidence type="ECO:0000313" key="2">
    <source>
        <dbReference type="EMBL" id="MCA9386903.1"/>
    </source>
</evidence>
<dbReference type="Proteomes" id="UP000714915">
    <property type="component" value="Unassembled WGS sequence"/>
</dbReference>
<accession>A0A955LA66</accession>
<dbReference type="PANTHER" id="PTHR30345">
    <property type="entry name" value="RIBOSE-5-PHOSPHATE ISOMERASE B"/>
    <property type="match status" value="1"/>
</dbReference>
<dbReference type="InterPro" id="IPR003500">
    <property type="entry name" value="RpiB_LacA_LacB"/>
</dbReference>
<dbReference type="GO" id="GO:0004751">
    <property type="term" value="F:ribose-5-phosphate isomerase activity"/>
    <property type="evidence" value="ECO:0007669"/>
    <property type="project" value="TreeGrafter"/>
</dbReference>
<comment type="caution">
    <text evidence="2">The sequence shown here is derived from an EMBL/GenBank/DDBJ whole genome shotgun (WGS) entry which is preliminary data.</text>
</comment>
<name>A0A955LA66_9BACT</name>
<dbReference type="InterPro" id="IPR036569">
    <property type="entry name" value="RpiB_LacA_LacB_sf"/>
</dbReference>
<dbReference type="NCBIfam" id="TIGR00689">
    <property type="entry name" value="rpiB_lacA_lacB"/>
    <property type="match status" value="1"/>
</dbReference>
<protein>
    <submittedName>
        <fullName evidence="2">RpiB/LacA/LacB family sugar-phosphate isomerase</fullName>
    </submittedName>
</protein>
<dbReference type="AlphaFoldDB" id="A0A955LA66"/>
<dbReference type="Pfam" id="PF02502">
    <property type="entry name" value="LacAB_rpiB"/>
    <property type="match status" value="1"/>
</dbReference>
<proteinExistence type="inferred from homology"/>
<evidence type="ECO:0000256" key="1">
    <source>
        <dbReference type="ARBA" id="ARBA00008754"/>
    </source>
</evidence>
<dbReference type="GO" id="GO:0009052">
    <property type="term" value="P:pentose-phosphate shunt, non-oxidative branch"/>
    <property type="evidence" value="ECO:0007669"/>
    <property type="project" value="TreeGrafter"/>
</dbReference>
<dbReference type="NCBIfam" id="NF004051">
    <property type="entry name" value="PRK05571.1"/>
    <property type="match status" value="1"/>
</dbReference>
<reference evidence="2" key="1">
    <citation type="submission" date="2020-04" db="EMBL/GenBank/DDBJ databases">
        <authorList>
            <person name="Zhang T."/>
        </authorList>
    </citation>
    <scope>NUCLEOTIDE SEQUENCE</scope>
    <source>
        <strain evidence="2">HKST-UBA09</strain>
    </source>
</reference>
<dbReference type="PIRSF" id="PIRSF005384">
    <property type="entry name" value="RpiB_LacA_B"/>
    <property type="match status" value="1"/>
</dbReference>
<dbReference type="EMBL" id="JAGQLF010000024">
    <property type="protein sequence ID" value="MCA9386903.1"/>
    <property type="molecule type" value="Genomic_DNA"/>
</dbReference>